<reference evidence="1" key="2">
    <citation type="submission" date="2005-04" db="EMBL/GenBank/DDBJ databases">
        <authorList>
            <person name="Buell C.R."/>
            <person name="Wing R.A."/>
            <person name="McCombie W.A."/>
            <person name="Ouyang S."/>
        </authorList>
    </citation>
    <scope>NUCLEOTIDE SEQUENCE</scope>
</reference>
<accession>Q2R8Y9</accession>
<protein>
    <submittedName>
        <fullName evidence="1">Uncharacterized protein</fullName>
    </submittedName>
</protein>
<proteinExistence type="predicted"/>
<name>Q2R8Y9_ORYSJ</name>
<gene>
    <name evidence="1" type="ordered locus">LOC_Os11g10540</name>
</gene>
<reference evidence="1" key="3">
    <citation type="submission" date="2006-01" db="EMBL/GenBank/DDBJ databases">
        <authorList>
            <person name="Buell R."/>
        </authorList>
    </citation>
    <scope>NUCLEOTIDE SEQUENCE</scope>
</reference>
<reference evidence="1" key="1">
    <citation type="journal article" date="2005" name="BMC Biol.">
        <title>The sequence of rice chromosomes 11 and 12, rich in disease resistance genes and recent gene duplications.</title>
        <authorList>
            <consortium name="The rice chromosomes 11 and 12 sequencing consortia"/>
        </authorList>
    </citation>
    <scope>NUCLEOTIDE SEQUENCE [LARGE SCALE GENOMIC DNA]</scope>
</reference>
<organism evidence="1">
    <name type="scientific">Oryza sativa subsp. japonica</name>
    <name type="common">Rice</name>
    <dbReference type="NCBI Taxonomy" id="39947"/>
    <lineage>
        <taxon>Eukaryota</taxon>
        <taxon>Viridiplantae</taxon>
        <taxon>Streptophyta</taxon>
        <taxon>Embryophyta</taxon>
        <taxon>Tracheophyta</taxon>
        <taxon>Spermatophyta</taxon>
        <taxon>Magnoliopsida</taxon>
        <taxon>Liliopsida</taxon>
        <taxon>Poales</taxon>
        <taxon>Poaceae</taxon>
        <taxon>BOP clade</taxon>
        <taxon>Oryzoideae</taxon>
        <taxon>Oryzeae</taxon>
        <taxon>Oryzinae</taxon>
        <taxon>Oryza</taxon>
        <taxon>Oryza sativa</taxon>
    </lineage>
</organism>
<dbReference type="EMBL" id="DP000010">
    <property type="protein sequence ID" value="ABA92037.1"/>
    <property type="molecule type" value="Genomic_DNA"/>
</dbReference>
<sequence>MAGAEHRATPVAYGWLSIPELGWHLEYQPFLELNHLPDLKLLAPLITQKIAKYAFITEDQKSGFRQIIRNILLNSTINVVSQQQTVKRKATELAWSELL</sequence>
<dbReference type="AlphaFoldDB" id="Q2R8Y9"/>
<evidence type="ECO:0000313" key="1">
    <source>
        <dbReference type="EMBL" id="ABA92037.1"/>
    </source>
</evidence>